<dbReference type="RefSeq" id="WP_067062149.1">
    <property type="nucleotide sequence ID" value="NZ_CP014699.1"/>
</dbReference>
<dbReference type="OrthoDB" id="9780269at2"/>
<dbReference type="KEGG" id="spat:A0O21_04880"/>
<proteinExistence type="predicted"/>
<dbReference type="SUPFAM" id="SSF53474">
    <property type="entry name" value="alpha/beta-Hydrolases"/>
    <property type="match status" value="1"/>
</dbReference>
<protein>
    <submittedName>
        <fullName evidence="2">Alpha/beta hydrolase</fullName>
    </submittedName>
</protein>
<dbReference type="PANTHER" id="PTHR42886:SF29">
    <property type="entry name" value="PUMMELIG, ISOFORM A"/>
    <property type="match status" value="1"/>
</dbReference>
<dbReference type="EMBL" id="CP014699">
    <property type="protein sequence ID" value="AND79410.1"/>
    <property type="molecule type" value="Genomic_DNA"/>
</dbReference>
<evidence type="ECO:0000313" key="2">
    <source>
        <dbReference type="EMBL" id="AND79410.1"/>
    </source>
</evidence>
<keyword evidence="2" id="KW-0378">Hydrolase</keyword>
<dbReference type="GO" id="GO:0016787">
    <property type="term" value="F:hydrolase activity"/>
    <property type="evidence" value="ECO:0007669"/>
    <property type="project" value="UniProtKB-KW"/>
</dbReference>
<accession>A0A172Q7I6</accession>
<keyword evidence="3" id="KW-1185">Reference proteome</keyword>
<organism evidence="2 3">
    <name type="scientific">Streptococcus pantholopis</name>
    <dbReference type="NCBI Taxonomy" id="1811193"/>
    <lineage>
        <taxon>Bacteria</taxon>
        <taxon>Bacillati</taxon>
        <taxon>Bacillota</taxon>
        <taxon>Bacilli</taxon>
        <taxon>Lactobacillales</taxon>
        <taxon>Streptococcaceae</taxon>
        <taxon>Streptococcus</taxon>
    </lineage>
</organism>
<dbReference type="STRING" id="1811193.A0O21_04880"/>
<reference evidence="2 3" key="1">
    <citation type="journal article" date="2016" name="Int. J. Syst. Evol. Microbiol.">
        <title>Streptococcuspantholopis sp. nov., isolated from faeces of the Tibetan antelope (Pantholops hodgsonii).</title>
        <authorList>
            <person name="Bai X."/>
            <person name="Xiong Y."/>
            <person name="Lu S."/>
            <person name="Jin D."/>
            <person name="Lai X."/>
            <person name="Yang J."/>
            <person name="Niu L."/>
            <person name="Hu S."/>
            <person name="Meng X."/>
            <person name="Pu J."/>
            <person name="Ye C."/>
            <person name="Xu J."/>
        </authorList>
    </citation>
    <scope>NUCLEOTIDE SEQUENCE [LARGE SCALE GENOMIC DNA]</scope>
    <source>
        <strain evidence="2 3">TA 26</strain>
    </source>
</reference>
<gene>
    <name evidence="2" type="ORF">A0O21_04880</name>
</gene>
<evidence type="ECO:0000259" key="1">
    <source>
        <dbReference type="Pfam" id="PF12146"/>
    </source>
</evidence>
<name>A0A172Q7I6_9STRE</name>
<dbReference type="InterPro" id="IPR029058">
    <property type="entry name" value="AB_hydrolase_fold"/>
</dbReference>
<evidence type="ECO:0000313" key="3">
    <source>
        <dbReference type="Proteomes" id="UP000077317"/>
    </source>
</evidence>
<dbReference type="AlphaFoldDB" id="A0A172Q7I6"/>
<dbReference type="Gene3D" id="3.40.50.1820">
    <property type="entry name" value="alpha/beta hydrolase"/>
    <property type="match status" value="1"/>
</dbReference>
<dbReference type="InterPro" id="IPR022742">
    <property type="entry name" value="Hydrolase_4"/>
</dbReference>
<dbReference type="PANTHER" id="PTHR42886">
    <property type="entry name" value="RE40534P-RELATED"/>
    <property type="match status" value="1"/>
</dbReference>
<dbReference type="Pfam" id="PF12146">
    <property type="entry name" value="Hydrolase_4"/>
    <property type="match status" value="1"/>
</dbReference>
<reference evidence="3" key="2">
    <citation type="submission" date="2016-03" db="EMBL/GenBank/DDBJ databases">
        <title>Streptococcus antelopensis sp. nov., isolated from the feces of the Tibetan antelope (Pantholops hodgsonii) in Hoh Xil National Nature Reserve, Qinghai, China.</title>
        <authorList>
            <person name="Bai X."/>
        </authorList>
    </citation>
    <scope>NUCLEOTIDE SEQUENCE [LARGE SCALE GENOMIC DNA]</scope>
    <source>
        <strain evidence="3">TA 26</strain>
    </source>
</reference>
<sequence length="252" mass="27782">MEITIQRDGLTLFGLLEGTDRIENKEIAVLMHGFKGDLGYRKGALLDELVQALNAAGIATIRFDFNGCGKSGGRFRDMTVLSEILDGLKIIDYVRHVIKAQKIYLIGHSQGGVVASMLAGYLPDVIDKLILLAPAATLKDDALKGECQGVVYDPNHIPDTVVIDGFTVGGDYFRTAQTLPIYEVAENYWGPVLLIHGALDKVVPPLASERYNAVYKNKRYYLLEGAGHNLSGENNQRRTVKELIDSFLRESK</sequence>
<dbReference type="Proteomes" id="UP000077317">
    <property type="component" value="Chromosome"/>
</dbReference>
<feature type="domain" description="Serine aminopeptidase S33" evidence="1">
    <location>
        <begin position="24"/>
        <end position="141"/>
    </location>
</feature>